<protein>
    <submittedName>
        <fullName evidence="1">NOF-FB transposable element protein</fullName>
    </submittedName>
</protein>
<organism evidence="1">
    <name type="scientific">Schizaphis graminum</name>
    <name type="common">Green bug aphid</name>
    <dbReference type="NCBI Taxonomy" id="13262"/>
    <lineage>
        <taxon>Eukaryota</taxon>
        <taxon>Metazoa</taxon>
        <taxon>Ecdysozoa</taxon>
        <taxon>Arthropoda</taxon>
        <taxon>Hexapoda</taxon>
        <taxon>Insecta</taxon>
        <taxon>Pterygota</taxon>
        <taxon>Neoptera</taxon>
        <taxon>Paraneoptera</taxon>
        <taxon>Hemiptera</taxon>
        <taxon>Sternorrhyncha</taxon>
        <taxon>Aphidomorpha</taxon>
        <taxon>Aphidoidea</taxon>
        <taxon>Aphididae</taxon>
        <taxon>Aphidini</taxon>
        <taxon>Schizaphis</taxon>
    </lineage>
</organism>
<proteinExistence type="predicted"/>
<dbReference type="EMBL" id="GGMR01004815">
    <property type="protein sequence ID" value="MBY17434.1"/>
    <property type="molecule type" value="Transcribed_RNA"/>
</dbReference>
<sequence>MSVLKNVEEIANLIQQKYSTLEFGNTSVSDEVISDICKVIFKKADCKKAKNNLVMALNNPNSALRKLLDSNSTVDNKSHFHKMLKDKGYSKNDFCIYKTDVVNSICKILKINCSRKNQLKLFQRCVESFRQNEISISPKEIVISGKGNNTSNIIVDELGIDLKENVTEIKEHDLINCNPGLLYSSCKVYDDCCSTIEEIDNQHRIFQRCRESFQEYEISDSLQELSQKEIVMLGEINKLNESTAVSVKRRLFDHSTPQKENNNTSNIIVKKLEYDLTEVLEIKEHDLINFNSGLLNSSFSIDDGCCSNIKENEYNKNFDGIKQIDVAEEILTTPKRKLNVTFSEDLFTPEKKFKSVSICNTPEADLKALPKNSKNVYPLKVRSFNEDNKMKKVICYKKCNFVEGTISLQDKELKHIVDNSMQKNIVISNEINDLLREKFETVNNSCVLTIKNKNITKKGLTCYGICRHESCKQFKLVVEKKTMDSMAQLTVLSNSHNYSHCGKLTTFLKGTNRQKQKQMSKYCPPMSLRQKYILKASPSKLKRGNLCNIRSDRVYYKVSHEQKSSDDRAADDRVDMHLLKDKCSEFIQYVSDPKEKDFEIYLFSQDQVNVLRKIKCITIHVDATGGVVRETTRDPTLFKTGKRKEKLLLYYAAVTVCNKRIIPIAEYLSTTQTASAITNWLTEFRKFYERQSGTKFIAHVVSDFSTAILKAFVRAFNECNEVVEYLNRCYEFMYEGKMFNCNALISLCCCHLIKNISDDAHKYFKGNGKKMTNGSLACLATACISPAFNITTTECLDKWFTAVTTVLLSPCKTVDVDDAMETLMQLSHENPSSLVDDRYKDSKFLSRFENIVVGVKKNIKNMS</sequence>
<accession>A0A2S2NJS2</accession>
<dbReference type="AlphaFoldDB" id="A0A2S2NJS2"/>
<name>A0A2S2NJS2_SCHGA</name>
<reference evidence="1" key="1">
    <citation type="submission" date="2018-04" db="EMBL/GenBank/DDBJ databases">
        <title>Transcriptome of Schizaphis graminum biotype I.</title>
        <authorList>
            <person name="Scully E.D."/>
            <person name="Geib S.M."/>
            <person name="Palmer N.A."/>
            <person name="Koch K."/>
            <person name="Bradshaw J."/>
            <person name="Heng-Moss T."/>
            <person name="Sarath G."/>
        </authorList>
    </citation>
    <scope>NUCLEOTIDE SEQUENCE</scope>
</reference>
<evidence type="ECO:0000313" key="1">
    <source>
        <dbReference type="EMBL" id="MBY17434.1"/>
    </source>
</evidence>
<gene>
    <name evidence="1" type="primary">NOF_12</name>
    <name evidence="1" type="ORF">g.151950</name>
</gene>